<dbReference type="InterPro" id="IPR011044">
    <property type="entry name" value="Quino_amine_DH_bsu"/>
</dbReference>
<evidence type="ECO:0000256" key="1">
    <source>
        <dbReference type="ARBA" id="ARBA00004123"/>
    </source>
</evidence>
<accession>A0A4Y9YRU4</accession>
<organism evidence="12 13">
    <name type="scientific">Rhodofomes roseus</name>
    <dbReference type="NCBI Taxonomy" id="34475"/>
    <lineage>
        <taxon>Eukaryota</taxon>
        <taxon>Fungi</taxon>
        <taxon>Dikarya</taxon>
        <taxon>Basidiomycota</taxon>
        <taxon>Agaricomycotina</taxon>
        <taxon>Agaricomycetes</taxon>
        <taxon>Polyporales</taxon>
        <taxon>Rhodofomes</taxon>
    </lineage>
</organism>
<protein>
    <recommendedName>
        <fullName evidence="5">Elongator complex protein 2</fullName>
    </recommendedName>
</protein>
<dbReference type="PROSITE" id="PS50082">
    <property type="entry name" value="WD_REPEATS_2"/>
    <property type="match status" value="4"/>
</dbReference>
<keyword evidence="9" id="KW-0677">Repeat</keyword>
<sequence>MLAERAEEVKKQAVLESETLTSSNPPILVPTFYTPLYPKSAPKTSRKMTSSMTATVEYVAASTNRHTHAADASSSSLVAFGSAKLIALWDAEDPHDRGVHETLPGHEALVTSVRFIDGARLISTDDKVEVDLHDGLEETQTIILRGKYPLSLAVTTLPGTQATILAIGGTDRSVQIWTRSETQFVNSAILSGHEDWVKALAFCPPRSDGDPLILASGSQDATIRLWNVEALTSKSPESLVSERGEVSDELLDAFEASLGDLGEGEEGGRQISMKRHVLTVRTGENSTRQFSITFDALLIGHEAGVTSLSWRPPQQSSSIPTLLSTSTDSSLILWSPSTIITSAVDGASSTSIWINRQRFGDIGGQRLGGFVGGLWTRGGMEASAWGWSGGWRRWRCTPGGDTAIPSVQNETWVEVGAISGHNAPVRGLSWSPGGEYLLSARPDDPHTRGNTSLDALRFVSIADEKVARVFEAPREFIQVLNNLGAADLSGGTVEERPRAATVAPLQLSNKAVTEVGSDLTEHTNSYDLIHSKRRPFEGELAAITLWPEIEKVFGHGYESISSAVSNSKKLFASACKATTPEHAVVRVYDTERWQPIGQPLAGHTLTVTRIVFSPDDRYVLTVSRDRAWRLFVRDGDNGYLPVAADRSHARIIWDCAWAPQGDVFATASRDKTVRIWRQQDTSKHDKWTAIATLTTAEAATAVAFASSEFGGRRILFVGLESGEIFVYSSPIDDATQWKQQLTLDSRLAHVDHIHHLACRPSDDPATIQLASCSEDNTLKLLSVRIA</sequence>
<evidence type="ECO:0000313" key="13">
    <source>
        <dbReference type="Proteomes" id="UP000298390"/>
    </source>
</evidence>
<dbReference type="AlphaFoldDB" id="A0A4Y9YRU4"/>
<dbReference type="SUPFAM" id="SSF50969">
    <property type="entry name" value="YVTN repeat-like/Quinoprotein amine dehydrogenase"/>
    <property type="match status" value="2"/>
</dbReference>
<comment type="subcellular location">
    <subcellularLocation>
        <location evidence="2">Cytoplasm</location>
    </subcellularLocation>
    <subcellularLocation>
        <location evidence="1">Nucleus</location>
    </subcellularLocation>
</comment>
<dbReference type="PROSITE" id="PS00678">
    <property type="entry name" value="WD_REPEATS_1"/>
    <property type="match status" value="1"/>
</dbReference>
<dbReference type="Pfam" id="PF00400">
    <property type="entry name" value="WD40"/>
    <property type="match status" value="5"/>
</dbReference>
<evidence type="ECO:0000256" key="7">
    <source>
        <dbReference type="ARBA" id="ARBA00022574"/>
    </source>
</evidence>
<evidence type="ECO:0000256" key="5">
    <source>
        <dbReference type="ARBA" id="ARBA00020267"/>
    </source>
</evidence>
<dbReference type="EMBL" id="SEKV01000078">
    <property type="protein sequence ID" value="TFY65115.1"/>
    <property type="molecule type" value="Genomic_DNA"/>
</dbReference>
<dbReference type="GO" id="GO:0005737">
    <property type="term" value="C:cytoplasm"/>
    <property type="evidence" value="ECO:0007669"/>
    <property type="project" value="UniProtKB-SubCell"/>
</dbReference>
<dbReference type="GO" id="GO:0005634">
    <property type="term" value="C:nucleus"/>
    <property type="evidence" value="ECO:0007669"/>
    <property type="project" value="UniProtKB-SubCell"/>
</dbReference>
<keyword evidence="10" id="KW-0539">Nucleus</keyword>
<dbReference type="SUPFAM" id="SSF50978">
    <property type="entry name" value="WD40 repeat-like"/>
    <property type="match status" value="1"/>
</dbReference>
<evidence type="ECO:0000256" key="8">
    <source>
        <dbReference type="ARBA" id="ARBA00022694"/>
    </source>
</evidence>
<keyword evidence="8" id="KW-0819">tRNA processing</keyword>
<dbReference type="UniPathway" id="UPA00988"/>
<comment type="pathway">
    <text evidence="3">tRNA modification; 5-methoxycarbonylmethyl-2-thiouridine-tRNA biosynthesis.</text>
</comment>
<feature type="repeat" description="WD" evidence="11">
    <location>
        <begin position="298"/>
        <end position="335"/>
    </location>
</feature>
<dbReference type="STRING" id="34475.A0A4Y9YRU4"/>
<keyword evidence="6" id="KW-0963">Cytoplasm</keyword>
<evidence type="ECO:0000256" key="9">
    <source>
        <dbReference type="ARBA" id="ARBA00022737"/>
    </source>
</evidence>
<dbReference type="InterPro" id="IPR037289">
    <property type="entry name" value="Elp2"/>
</dbReference>
<evidence type="ECO:0000256" key="6">
    <source>
        <dbReference type="ARBA" id="ARBA00022490"/>
    </source>
</evidence>
<feature type="repeat" description="WD" evidence="11">
    <location>
        <begin position="190"/>
        <end position="229"/>
    </location>
</feature>
<evidence type="ECO:0000256" key="4">
    <source>
        <dbReference type="ARBA" id="ARBA00005881"/>
    </source>
</evidence>
<feature type="repeat" description="WD" evidence="11">
    <location>
        <begin position="600"/>
        <end position="631"/>
    </location>
</feature>
<evidence type="ECO:0000256" key="10">
    <source>
        <dbReference type="ARBA" id="ARBA00023242"/>
    </source>
</evidence>
<dbReference type="GO" id="GO:0002098">
    <property type="term" value="P:tRNA wobble uridine modification"/>
    <property type="evidence" value="ECO:0007669"/>
    <property type="project" value="InterPro"/>
</dbReference>
<evidence type="ECO:0000256" key="3">
    <source>
        <dbReference type="ARBA" id="ARBA00005043"/>
    </source>
</evidence>
<dbReference type="PANTHER" id="PTHR44111:SF1">
    <property type="entry name" value="ELONGATOR COMPLEX PROTEIN 2"/>
    <property type="match status" value="1"/>
</dbReference>
<dbReference type="InterPro" id="IPR015943">
    <property type="entry name" value="WD40/YVTN_repeat-like_dom_sf"/>
</dbReference>
<dbReference type="InterPro" id="IPR019775">
    <property type="entry name" value="WD40_repeat_CS"/>
</dbReference>
<comment type="caution">
    <text evidence="12">The sequence shown here is derived from an EMBL/GenBank/DDBJ whole genome shotgun (WGS) entry which is preliminary data.</text>
</comment>
<comment type="similarity">
    <text evidence="4">Belongs to the WD repeat ELP2 family.</text>
</comment>
<name>A0A4Y9YRU4_9APHY</name>
<evidence type="ECO:0000313" key="12">
    <source>
        <dbReference type="EMBL" id="TFY65115.1"/>
    </source>
</evidence>
<dbReference type="InterPro" id="IPR001680">
    <property type="entry name" value="WD40_rpt"/>
</dbReference>
<keyword evidence="7 11" id="KW-0853">WD repeat</keyword>
<dbReference type="PANTHER" id="PTHR44111">
    <property type="entry name" value="ELONGATOR COMPLEX PROTEIN 2"/>
    <property type="match status" value="1"/>
</dbReference>
<reference evidence="12 13" key="1">
    <citation type="submission" date="2019-01" db="EMBL/GenBank/DDBJ databases">
        <title>Genome sequencing of the rare red list fungi Fomitopsis rosea.</title>
        <authorList>
            <person name="Buettner E."/>
            <person name="Kellner H."/>
        </authorList>
    </citation>
    <scope>NUCLEOTIDE SEQUENCE [LARGE SCALE GENOMIC DNA]</scope>
    <source>
        <strain evidence="12 13">DSM 105464</strain>
    </source>
</reference>
<dbReference type="Gene3D" id="2.130.10.10">
    <property type="entry name" value="YVTN repeat-like/Quinoprotein amine dehydrogenase"/>
    <property type="match status" value="3"/>
</dbReference>
<evidence type="ECO:0000256" key="11">
    <source>
        <dbReference type="PROSITE-ProRule" id="PRU00221"/>
    </source>
</evidence>
<dbReference type="InterPro" id="IPR036322">
    <property type="entry name" value="WD40_repeat_dom_sf"/>
</dbReference>
<feature type="repeat" description="WD" evidence="11">
    <location>
        <begin position="645"/>
        <end position="676"/>
    </location>
</feature>
<dbReference type="GO" id="GO:0033588">
    <property type="term" value="C:elongator holoenzyme complex"/>
    <property type="evidence" value="ECO:0007669"/>
    <property type="project" value="InterPro"/>
</dbReference>
<dbReference type="Proteomes" id="UP000298390">
    <property type="component" value="Unassembled WGS sequence"/>
</dbReference>
<proteinExistence type="inferred from homology"/>
<dbReference type="SMART" id="SM00320">
    <property type="entry name" value="WD40"/>
    <property type="match status" value="9"/>
</dbReference>
<dbReference type="PROSITE" id="PS50294">
    <property type="entry name" value="WD_REPEATS_REGION"/>
    <property type="match status" value="2"/>
</dbReference>
<evidence type="ECO:0000256" key="2">
    <source>
        <dbReference type="ARBA" id="ARBA00004496"/>
    </source>
</evidence>
<gene>
    <name evidence="12" type="ORF">EVJ58_g2181</name>
</gene>